<name>A0A1Y0UTV9_9PROT</name>
<dbReference type="Proteomes" id="UP000195633">
    <property type="component" value="Chromosome"/>
</dbReference>
<evidence type="ECO:0000313" key="2">
    <source>
        <dbReference type="Proteomes" id="UP000195633"/>
    </source>
</evidence>
<reference evidence="1 2" key="1">
    <citation type="submission" date="2017-05" db="EMBL/GenBank/DDBJ databases">
        <title>Genome sequence of Acetobacter pasteurianus subsp. ascendens strain SRCM101447.</title>
        <authorList>
            <person name="Cho S.H."/>
        </authorList>
    </citation>
    <scope>NUCLEOTIDE SEQUENCE [LARGE SCALE GENOMIC DNA]</scope>
    <source>
        <strain evidence="1 2">SRCM101447</strain>
    </source>
</reference>
<proteinExistence type="predicted"/>
<dbReference type="AlphaFoldDB" id="A0A1Y0UTV9"/>
<evidence type="ECO:0000313" key="1">
    <source>
        <dbReference type="EMBL" id="ARW09215.1"/>
    </source>
</evidence>
<protein>
    <submittedName>
        <fullName evidence="1">Uncharacterized protein</fullName>
    </submittedName>
</protein>
<dbReference type="EMBL" id="CP021524">
    <property type="protein sequence ID" value="ARW09215.1"/>
    <property type="molecule type" value="Genomic_DNA"/>
</dbReference>
<sequence length="70" mass="8013">MCCRFRGYARPTADFSGLSEPYLGWQAVLTVPKLTGQASRLRKKYMLETGLGEGEREHEKLHGARRSNWN</sequence>
<gene>
    <name evidence="1" type="ORF">S101447_00108</name>
</gene>
<accession>A0A1Y0UTV9</accession>
<organism evidence="1 2">
    <name type="scientific">Acetobacter ascendens</name>
    <dbReference type="NCBI Taxonomy" id="481146"/>
    <lineage>
        <taxon>Bacteria</taxon>
        <taxon>Pseudomonadati</taxon>
        <taxon>Pseudomonadota</taxon>
        <taxon>Alphaproteobacteria</taxon>
        <taxon>Acetobacterales</taxon>
        <taxon>Acetobacteraceae</taxon>
        <taxon>Acetobacter</taxon>
    </lineage>
</organism>